<proteinExistence type="predicted"/>
<reference evidence="2" key="1">
    <citation type="journal article" date="2022" name="Mol. Ecol. Resour.">
        <title>The genomes of chicory, endive, great burdock and yacon provide insights into Asteraceae palaeo-polyploidization history and plant inulin production.</title>
        <authorList>
            <person name="Fan W."/>
            <person name="Wang S."/>
            <person name="Wang H."/>
            <person name="Wang A."/>
            <person name="Jiang F."/>
            <person name="Liu H."/>
            <person name="Zhao H."/>
            <person name="Xu D."/>
            <person name="Zhang Y."/>
        </authorList>
    </citation>
    <scope>NUCLEOTIDE SEQUENCE [LARGE SCALE GENOMIC DNA]</scope>
    <source>
        <strain evidence="2">cv. Yunnan</strain>
    </source>
</reference>
<name>A0ACB9DC74_9ASTR</name>
<dbReference type="EMBL" id="CM042036">
    <property type="protein sequence ID" value="KAI3744066.1"/>
    <property type="molecule type" value="Genomic_DNA"/>
</dbReference>
<gene>
    <name evidence="1" type="ORF">L1987_57138</name>
</gene>
<dbReference type="Proteomes" id="UP001056120">
    <property type="component" value="Linkage Group LG19"/>
</dbReference>
<accession>A0ACB9DC74</accession>
<protein>
    <submittedName>
        <fullName evidence="1">Uncharacterized protein</fullName>
    </submittedName>
</protein>
<keyword evidence="2" id="KW-1185">Reference proteome</keyword>
<organism evidence="1 2">
    <name type="scientific">Smallanthus sonchifolius</name>
    <dbReference type="NCBI Taxonomy" id="185202"/>
    <lineage>
        <taxon>Eukaryota</taxon>
        <taxon>Viridiplantae</taxon>
        <taxon>Streptophyta</taxon>
        <taxon>Embryophyta</taxon>
        <taxon>Tracheophyta</taxon>
        <taxon>Spermatophyta</taxon>
        <taxon>Magnoliopsida</taxon>
        <taxon>eudicotyledons</taxon>
        <taxon>Gunneridae</taxon>
        <taxon>Pentapetalae</taxon>
        <taxon>asterids</taxon>
        <taxon>campanulids</taxon>
        <taxon>Asterales</taxon>
        <taxon>Asteraceae</taxon>
        <taxon>Asteroideae</taxon>
        <taxon>Heliantheae alliance</taxon>
        <taxon>Millerieae</taxon>
        <taxon>Smallanthus</taxon>
    </lineage>
</organism>
<comment type="caution">
    <text evidence="1">The sequence shown here is derived from an EMBL/GenBank/DDBJ whole genome shotgun (WGS) entry which is preliminary data.</text>
</comment>
<evidence type="ECO:0000313" key="2">
    <source>
        <dbReference type="Proteomes" id="UP001056120"/>
    </source>
</evidence>
<evidence type="ECO:0000313" key="1">
    <source>
        <dbReference type="EMBL" id="KAI3744066.1"/>
    </source>
</evidence>
<sequence length="101" mass="11035">MTRRWVADGSSEGDLPSGKIPACVVVVCRGNREGTGAEVHRVARWCLEMRRRKPTLAVLRLDDGCGSTRGGARLRTEVKNGESCPARVNTGRMKEKARQVG</sequence>
<reference evidence="1 2" key="2">
    <citation type="journal article" date="2022" name="Mol. Ecol. Resour.">
        <title>The genomes of chicory, endive, great burdock and yacon provide insights into Asteraceae paleo-polyploidization history and plant inulin production.</title>
        <authorList>
            <person name="Fan W."/>
            <person name="Wang S."/>
            <person name="Wang H."/>
            <person name="Wang A."/>
            <person name="Jiang F."/>
            <person name="Liu H."/>
            <person name="Zhao H."/>
            <person name="Xu D."/>
            <person name="Zhang Y."/>
        </authorList>
    </citation>
    <scope>NUCLEOTIDE SEQUENCE [LARGE SCALE GENOMIC DNA]</scope>
    <source>
        <strain evidence="2">cv. Yunnan</strain>
        <tissue evidence="1">Leaves</tissue>
    </source>
</reference>